<feature type="non-terminal residue" evidence="1">
    <location>
        <position position="41"/>
    </location>
</feature>
<dbReference type="Gene3D" id="3.10.129.10">
    <property type="entry name" value="Hotdog Thioesterase"/>
    <property type="match status" value="1"/>
</dbReference>
<comment type="caution">
    <text evidence="1">The sequence shown here is derived from an EMBL/GenBank/DDBJ whole genome shotgun (WGS) entry which is preliminary data.</text>
</comment>
<accession>A0ABQ5KWB0</accession>
<protein>
    <submittedName>
        <fullName evidence="1">Hotdog fold thioesterase</fullName>
    </submittedName>
</protein>
<proteinExistence type="predicted"/>
<evidence type="ECO:0000313" key="2">
    <source>
        <dbReference type="Proteomes" id="UP001057375"/>
    </source>
</evidence>
<sequence length="41" mass="4242">MPIDCRTHQIQGILHGGSSVLFAETLGSLAGVIASEKGFTV</sequence>
<gene>
    <name evidence="1" type="ORF">ADUPG1_003139</name>
</gene>
<evidence type="ECO:0000313" key="1">
    <source>
        <dbReference type="EMBL" id="GKT36291.1"/>
    </source>
</evidence>
<name>A0ABQ5KWB0_9EUKA</name>
<keyword evidence="2" id="KW-1185">Reference proteome</keyword>
<reference evidence="1" key="1">
    <citation type="submission" date="2022-03" db="EMBL/GenBank/DDBJ databases">
        <title>Draft genome sequence of Aduncisulcus paluster, a free-living microaerophilic Fornicata.</title>
        <authorList>
            <person name="Yuyama I."/>
            <person name="Kume K."/>
            <person name="Tamura T."/>
            <person name="Inagaki Y."/>
            <person name="Hashimoto T."/>
        </authorList>
    </citation>
    <scope>NUCLEOTIDE SEQUENCE</scope>
    <source>
        <strain evidence="1">NY0171</strain>
    </source>
</reference>
<dbReference type="Proteomes" id="UP001057375">
    <property type="component" value="Unassembled WGS sequence"/>
</dbReference>
<organism evidence="1 2">
    <name type="scientific">Aduncisulcus paluster</name>
    <dbReference type="NCBI Taxonomy" id="2918883"/>
    <lineage>
        <taxon>Eukaryota</taxon>
        <taxon>Metamonada</taxon>
        <taxon>Carpediemonas-like organisms</taxon>
        <taxon>Aduncisulcus</taxon>
    </lineage>
</organism>
<dbReference type="EMBL" id="BQXS01004089">
    <property type="protein sequence ID" value="GKT36291.1"/>
    <property type="molecule type" value="Genomic_DNA"/>
</dbReference>